<dbReference type="PANTHER" id="PTHR43622">
    <property type="entry name" value="3-DEHYDROQUINATE SYNTHASE"/>
    <property type="match status" value="1"/>
</dbReference>
<keyword evidence="3" id="KW-0479">Metal-binding</keyword>
<feature type="domain" description="3-dehydroquinate synthase C-terminal" evidence="8">
    <location>
        <begin position="185"/>
        <end position="326"/>
    </location>
</feature>
<comment type="caution">
    <text evidence="9">The sequence shown here is derived from an EMBL/GenBank/DDBJ whole genome shotgun (WGS) entry which is preliminary data.</text>
</comment>
<evidence type="ECO:0000259" key="8">
    <source>
        <dbReference type="Pfam" id="PF24621"/>
    </source>
</evidence>
<dbReference type="CDD" id="cd08195">
    <property type="entry name" value="DHQS"/>
    <property type="match status" value="1"/>
</dbReference>
<dbReference type="SUPFAM" id="SSF56796">
    <property type="entry name" value="Dehydroquinate synthase-like"/>
    <property type="match status" value="1"/>
</dbReference>
<feature type="domain" description="3-dehydroquinate synthase N-terminal" evidence="7">
    <location>
        <begin position="72"/>
        <end position="182"/>
    </location>
</feature>
<protein>
    <submittedName>
        <fullName evidence="9">3-dehydroquinate synthase</fullName>
    </submittedName>
</protein>
<evidence type="ECO:0000256" key="1">
    <source>
        <dbReference type="ARBA" id="ARBA00001911"/>
    </source>
</evidence>
<dbReference type="PIRSF" id="PIRSF001455">
    <property type="entry name" value="DHQ_synth"/>
    <property type="match status" value="1"/>
</dbReference>
<comment type="cofactor">
    <cofactor evidence="2">
        <name>Co(2+)</name>
        <dbReference type="ChEBI" id="CHEBI:48828"/>
    </cofactor>
</comment>
<evidence type="ECO:0000313" key="9">
    <source>
        <dbReference type="EMBL" id="EKD65898.1"/>
    </source>
</evidence>
<comment type="cofactor">
    <cofactor evidence="1">
        <name>NAD(+)</name>
        <dbReference type="ChEBI" id="CHEBI:57540"/>
    </cofactor>
</comment>
<dbReference type="InterPro" id="IPR050071">
    <property type="entry name" value="Dehydroquinate_synthase"/>
</dbReference>
<dbReference type="Gene3D" id="1.20.1090.10">
    <property type="entry name" value="Dehydroquinate synthase-like - alpha domain"/>
    <property type="match status" value="1"/>
</dbReference>
<dbReference type="InterPro" id="IPR056179">
    <property type="entry name" value="DHQS_C"/>
</dbReference>
<sequence>MQLNINLKNNNNRSYKILFTQDILAEINDFILENRKIKKILFLTENIVWKSHGKDLFENFENKSDLKFYKYVFKAWEKNKNIDTVLDAVNYLNMINFNRNDLIICFWGGVVGDLWWFLSSIYKRWVKFIQIPTTLLSVLDSSVWWKTGIDYSWIKNVIWTFNQPKIVLVNRQYLKTLPEIQLTSGYFEWLKHSLLDNKKHFEIWSSIFDEIISSKKVSDEILANNISIKADVVMSDEEEKWDRKKLNYWHTFGHAVESLSDYKLPHWICVGYWIIFANLLSYKLWYLDKTLLDDISSFVLEIVRKYKISNFKLGDIYKKMLNDKKNDSSKINFVLLKDIWNLEFMDINKKDLEETYKLFSDFLKN</sequence>
<dbReference type="InterPro" id="IPR030963">
    <property type="entry name" value="DHQ_synth_fam"/>
</dbReference>
<keyword evidence="4" id="KW-0520">NAD</keyword>
<organism evidence="9">
    <name type="scientific">uncultured bacterium</name>
    <name type="common">gcode 4</name>
    <dbReference type="NCBI Taxonomy" id="1234023"/>
    <lineage>
        <taxon>Bacteria</taxon>
        <taxon>environmental samples</taxon>
    </lineage>
</organism>
<evidence type="ECO:0000256" key="3">
    <source>
        <dbReference type="ARBA" id="ARBA00022723"/>
    </source>
</evidence>
<name>K2BAV3_9BACT</name>
<reference evidence="9" key="1">
    <citation type="journal article" date="2012" name="Science">
        <title>Fermentation, hydrogen, and sulfur metabolism in multiple uncultivated bacterial phyla.</title>
        <authorList>
            <person name="Wrighton K.C."/>
            <person name="Thomas B.C."/>
            <person name="Sharon I."/>
            <person name="Miller C.S."/>
            <person name="Castelle C.J."/>
            <person name="VerBerkmoes N.C."/>
            <person name="Wilkins M.J."/>
            <person name="Hettich R.L."/>
            <person name="Lipton M.S."/>
            <person name="Williams K.H."/>
            <person name="Long P.E."/>
            <person name="Banfield J.F."/>
        </authorList>
    </citation>
    <scope>NUCLEOTIDE SEQUENCE [LARGE SCALE GENOMIC DNA]</scope>
</reference>
<evidence type="ECO:0000259" key="7">
    <source>
        <dbReference type="Pfam" id="PF01761"/>
    </source>
</evidence>
<dbReference type="EMBL" id="AMFJ01021663">
    <property type="protein sequence ID" value="EKD65898.1"/>
    <property type="molecule type" value="Genomic_DNA"/>
</dbReference>
<dbReference type="Gene3D" id="3.40.50.1970">
    <property type="match status" value="1"/>
</dbReference>
<dbReference type="GO" id="GO:0009073">
    <property type="term" value="P:aromatic amino acid family biosynthetic process"/>
    <property type="evidence" value="ECO:0007669"/>
    <property type="project" value="InterPro"/>
</dbReference>
<dbReference type="InterPro" id="IPR030960">
    <property type="entry name" value="DHQS/DOIS_N"/>
</dbReference>
<dbReference type="AlphaFoldDB" id="K2BAV3"/>
<dbReference type="Pfam" id="PF24621">
    <property type="entry name" value="DHQS_C"/>
    <property type="match status" value="1"/>
</dbReference>
<dbReference type="GO" id="GO:0046872">
    <property type="term" value="F:metal ion binding"/>
    <property type="evidence" value="ECO:0007669"/>
    <property type="project" value="UniProtKB-KW"/>
</dbReference>
<evidence type="ECO:0000256" key="4">
    <source>
        <dbReference type="ARBA" id="ARBA00023027"/>
    </source>
</evidence>
<evidence type="ECO:0000256" key="5">
    <source>
        <dbReference type="ARBA" id="ARBA00023239"/>
    </source>
</evidence>
<evidence type="ECO:0000256" key="2">
    <source>
        <dbReference type="ARBA" id="ARBA00001941"/>
    </source>
</evidence>
<dbReference type="PANTHER" id="PTHR43622:SF1">
    <property type="entry name" value="3-DEHYDROQUINATE SYNTHASE"/>
    <property type="match status" value="1"/>
</dbReference>
<keyword evidence="6" id="KW-0170">Cobalt</keyword>
<gene>
    <name evidence="9" type="ORF">ACD_49C00077G0026</name>
</gene>
<accession>K2BAV3</accession>
<dbReference type="GO" id="GO:0003856">
    <property type="term" value="F:3-dehydroquinate synthase activity"/>
    <property type="evidence" value="ECO:0007669"/>
    <property type="project" value="TreeGrafter"/>
</dbReference>
<keyword evidence="5" id="KW-0456">Lyase</keyword>
<proteinExistence type="predicted"/>
<evidence type="ECO:0000256" key="6">
    <source>
        <dbReference type="ARBA" id="ARBA00023285"/>
    </source>
</evidence>
<dbReference type="Pfam" id="PF01761">
    <property type="entry name" value="DHQ_synthase"/>
    <property type="match status" value="1"/>
</dbReference>